<dbReference type="PROSITE" id="PS50088">
    <property type="entry name" value="ANK_REPEAT"/>
    <property type="match status" value="1"/>
</dbReference>
<dbReference type="Gene3D" id="3.30.70.2240">
    <property type="entry name" value="KRIT, N-terminal Nudix domain, NPxY motif-rich region"/>
    <property type="match status" value="1"/>
</dbReference>
<feature type="repeat" description="ANK" evidence="1">
    <location>
        <begin position="377"/>
        <end position="397"/>
    </location>
</feature>
<feature type="domain" description="KRIT N-terminal NPxY motif-rich region" evidence="2">
    <location>
        <begin position="138"/>
        <end position="222"/>
    </location>
</feature>
<dbReference type="EMBL" id="CASHTH010001151">
    <property type="protein sequence ID" value="CAI8012074.1"/>
    <property type="molecule type" value="Genomic_DNA"/>
</dbReference>
<evidence type="ECO:0000313" key="3">
    <source>
        <dbReference type="EMBL" id="CAI8012074.1"/>
    </source>
</evidence>
<dbReference type="AlphaFoldDB" id="A0AA35RIG5"/>
<evidence type="ECO:0000256" key="1">
    <source>
        <dbReference type="PROSITE-ProRule" id="PRU00023"/>
    </source>
</evidence>
<reference evidence="3" key="1">
    <citation type="submission" date="2023-03" db="EMBL/GenBank/DDBJ databases">
        <authorList>
            <person name="Steffen K."/>
            <person name="Cardenas P."/>
        </authorList>
    </citation>
    <scope>NUCLEOTIDE SEQUENCE</scope>
</reference>
<keyword evidence="1" id="KW-0040">ANK repeat</keyword>
<dbReference type="Pfam" id="PF16705">
    <property type="entry name" value="NUDIX_5"/>
    <property type="match status" value="1"/>
</dbReference>
<dbReference type="PANTHER" id="PTHR13283:SF11">
    <property type="entry name" value="KREV INTERACTION TRAPPED PROTEIN 1"/>
    <property type="match status" value="1"/>
</dbReference>
<keyword evidence="4" id="KW-1185">Reference proteome</keyword>
<name>A0AA35RIG5_GEOBA</name>
<gene>
    <name evidence="3" type="ORF">GBAR_LOCUS7754</name>
</gene>
<sequence>MPVDQQKSSSSRGLKVAGLILRRNPEREFHTYLPLLPYNPSDYQILLRTWPTAPFKGYLGAFSGPAISGQDPSTTLIQETAKWTQRLAQQANLGEDAPGVTARRAEFLSVHGGGRDTVDPLTGHEVDTGITLCHVLLTTNRESSVVARYPTAPEYPQFYDLSAVVQGMMTSETVKVHPFTREMLSSLDKWLRERHALPGCINYLFSPSLESRLKMHILNPLHAPPAVATSNQEETREDRNKTADVIEVGKRMWPASSSTPSQRPLDTSAFSVASLKDSLVRLDHEPADMIVNNPLFASGVDFNQVDILVENKYFGKGVPDYNLLVNKRENWSAQVEGDGLPDWLDLFPMHKHACEGDVEGVRRCVKIGVPTNEKDTDSWTPLHYACWYGEVDVVKVL</sequence>
<dbReference type="GO" id="GO:2000114">
    <property type="term" value="P:regulation of establishment of cell polarity"/>
    <property type="evidence" value="ECO:0007669"/>
    <property type="project" value="TreeGrafter"/>
</dbReference>
<dbReference type="InterPro" id="IPR032022">
    <property type="entry name" value="NUDIX"/>
</dbReference>
<dbReference type="InterPro" id="IPR036770">
    <property type="entry name" value="Ankyrin_rpt-contain_sf"/>
</dbReference>
<proteinExistence type="predicted"/>
<dbReference type="GO" id="GO:0045454">
    <property type="term" value="P:cell redox homeostasis"/>
    <property type="evidence" value="ECO:0007669"/>
    <property type="project" value="TreeGrafter"/>
</dbReference>
<dbReference type="Gene3D" id="1.25.40.20">
    <property type="entry name" value="Ankyrin repeat-containing domain"/>
    <property type="match status" value="1"/>
</dbReference>
<dbReference type="GO" id="GO:0005886">
    <property type="term" value="C:plasma membrane"/>
    <property type="evidence" value="ECO:0007669"/>
    <property type="project" value="TreeGrafter"/>
</dbReference>
<dbReference type="SUPFAM" id="SSF48403">
    <property type="entry name" value="Ankyrin repeat"/>
    <property type="match status" value="1"/>
</dbReference>
<accession>A0AA35RIG5</accession>
<dbReference type="InterPro" id="IPR051594">
    <property type="entry name" value="KRIT1/FRMD8"/>
</dbReference>
<dbReference type="Pfam" id="PF12796">
    <property type="entry name" value="Ank_2"/>
    <property type="match status" value="1"/>
</dbReference>
<dbReference type="Proteomes" id="UP001174909">
    <property type="component" value="Unassembled WGS sequence"/>
</dbReference>
<dbReference type="PANTHER" id="PTHR13283">
    <property type="entry name" value="KREV INTERACTION TRAPPED 1-RELATED"/>
    <property type="match status" value="1"/>
</dbReference>
<dbReference type="InterPro" id="IPR043058">
    <property type="entry name" value="NUDIX_sf"/>
</dbReference>
<dbReference type="PROSITE" id="PS50297">
    <property type="entry name" value="ANK_REP_REGION"/>
    <property type="match status" value="1"/>
</dbReference>
<evidence type="ECO:0000259" key="2">
    <source>
        <dbReference type="Pfam" id="PF16705"/>
    </source>
</evidence>
<dbReference type="InterPro" id="IPR002110">
    <property type="entry name" value="Ankyrin_rpt"/>
</dbReference>
<protein>
    <submittedName>
        <fullName evidence="3">Krev interaction trapped protein 1</fullName>
    </submittedName>
</protein>
<evidence type="ECO:0000313" key="4">
    <source>
        <dbReference type="Proteomes" id="UP001174909"/>
    </source>
</evidence>
<organism evidence="3 4">
    <name type="scientific">Geodia barretti</name>
    <name type="common">Barrett's horny sponge</name>
    <dbReference type="NCBI Taxonomy" id="519541"/>
    <lineage>
        <taxon>Eukaryota</taxon>
        <taxon>Metazoa</taxon>
        <taxon>Porifera</taxon>
        <taxon>Demospongiae</taxon>
        <taxon>Heteroscleromorpha</taxon>
        <taxon>Tetractinellida</taxon>
        <taxon>Astrophorina</taxon>
        <taxon>Geodiidae</taxon>
        <taxon>Geodia</taxon>
    </lineage>
</organism>
<comment type="caution">
    <text evidence="3">The sequence shown here is derived from an EMBL/GenBank/DDBJ whole genome shotgun (WGS) entry which is preliminary data.</text>
</comment>